<name>A0A7J6N6I7_PEROL</name>
<keyword evidence="2" id="KW-0472">Membrane</keyword>
<sequence>MSLIWVSLMRSVPLLNGISLILALVLKGIVIVGGNQQPVPTLVGSSEEGTRYYIQLHPKGKVTSTETEEGYAANDGFICHRYRLYQKKLKIEKRAHIYIYTMDDVKGFKVYSASASAGWETRCGAVLFELSNAEADTSVQRDEPIVSTVNRLFLGNDLLLTGEREPAPNGVYYGFDEGGLGATVKFDGMARVNHIKVDGPQRVAYNEFLYTMVGEAIHASLGVQESSDSTVLVLEPVDPNYFNGTRDSFTRARINTVAGRPFDSDRLPKMLGLNRARKDSRSRPVRRLNAMANAASRLRVNHRLHRRGSSREKLLAEDETGETAFGRDDGPGHREIVEV</sequence>
<dbReference type="EMBL" id="JABANP010000723">
    <property type="protein sequence ID" value="KAF4679532.1"/>
    <property type="molecule type" value="Genomic_DNA"/>
</dbReference>
<organism evidence="3 4">
    <name type="scientific">Perkinsus olseni</name>
    <name type="common">Perkinsus atlanticus</name>
    <dbReference type="NCBI Taxonomy" id="32597"/>
    <lineage>
        <taxon>Eukaryota</taxon>
        <taxon>Sar</taxon>
        <taxon>Alveolata</taxon>
        <taxon>Perkinsozoa</taxon>
        <taxon>Perkinsea</taxon>
        <taxon>Perkinsida</taxon>
        <taxon>Perkinsidae</taxon>
        <taxon>Perkinsus</taxon>
    </lineage>
</organism>
<feature type="compositionally biased region" description="Basic and acidic residues" evidence="1">
    <location>
        <begin position="325"/>
        <end position="339"/>
    </location>
</feature>
<keyword evidence="2" id="KW-1133">Transmembrane helix</keyword>
<comment type="caution">
    <text evidence="3">The sequence shown here is derived from an EMBL/GenBank/DDBJ whole genome shotgun (WGS) entry which is preliminary data.</text>
</comment>
<protein>
    <submittedName>
        <fullName evidence="3">Uncharacterized protein</fullName>
    </submittedName>
</protein>
<proteinExistence type="predicted"/>
<feature type="region of interest" description="Disordered" evidence="1">
    <location>
        <begin position="304"/>
        <end position="339"/>
    </location>
</feature>
<evidence type="ECO:0000313" key="3">
    <source>
        <dbReference type="EMBL" id="KAF4679532.1"/>
    </source>
</evidence>
<evidence type="ECO:0000256" key="2">
    <source>
        <dbReference type="SAM" id="Phobius"/>
    </source>
</evidence>
<evidence type="ECO:0000256" key="1">
    <source>
        <dbReference type="SAM" id="MobiDB-lite"/>
    </source>
</evidence>
<dbReference type="Proteomes" id="UP000541610">
    <property type="component" value="Unassembled WGS sequence"/>
</dbReference>
<dbReference type="AlphaFoldDB" id="A0A7J6N6I7"/>
<keyword evidence="2" id="KW-0812">Transmembrane</keyword>
<feature type="transmembrane region" description="Helical" evidence="2">
    <location>
        <begin position="12"/>
        <end position="33"/>
    </location>
</feature>
<gene>
    <name evidence="3" type="ORF">FOZ60_014944</name>
</gene>
<accession>A0A7J6N6I7</accession>
<evidence type="ECO:0000313" key="4">
    <source>
        <dbReference type="Proteomes" id="UP000541610"/>
    </source>
</evidence>
<reference evidence="3 4" key="1">
    <citation type="submission" date="2020-04" db="EMBL/GenBank/DDBJ databases">
        <title>Perkinsus olseni comparative genomics.</title>
        <authorList>
            <person name="Bogema D.R."/>
        </authorList>
    </citation>
    <scope>NUCLEOTIDE SEQUENCE [LARGE SCALE GENOMIC DNA]</scope>
    <source>
        <strain evidence="3">00978-12</strain>
    </source>
</reference>